<comment type="caution">
    <text evidence="1">The sequence shown here is derived from an EMBL/GenBank/DDBJ whole genome shotgun (WGS) entry which is preliminary data.</text>
</comment>
<dbReference type="EMBL" id="QKWP01002894">
    <property type="protein sequence ID" value="RIB01889.1"/>
    <property type="molecule type" value="Genomic_DNA"/>
</dbReference>
<reference evidence="1 2" key="1">
    <citation type="submission" date="2018-06" db="EMBL/GenBank/DDBJ databases">
        <title>Comparative genomics reveals the genomic features of Rhizophagus irregularis, R. cerebriforme, R. diaphanum and Gigaspora rosea, and their symbiotic lifestyle signature.</title>
        <authorList>
            <person name="Morin E."/>
            <person name="San Clemente H."/>
            <person name="Chen E.C.H."/>
            <person name="De La Providencia I."/>
            <person name="Hainaut M."/>
            <person name="Kuo A."/>
            <person name="Kohler A."/>
            <person name="Murat C."/>
            <person name="Tang N."/>
            <person name="Roy S."/>
            <person name="Loubradou J."/>
            <person name="Henrissat B."/>
            <person name="Grigoriev I.V."/>
            <person name="Corradi N."/>
            <person name="Roux C."/>
            <person name="Martin F.M."/>
        </authorList>
    </citation>
    <scope>NUCLEOTIDE SEQUENCE [LARGE SCALE GENOMIC DNA]</scope>
    <source>
        <strain evidence="1 2">DAOM 194757</strain>
    </source>
</reference>
<gene>
    <name evidence="1" type="ORF">C2G38_2229364</name>
</gene>
<name>A0A397TZH9_9GLOM</name>
<dbReference type="AlphaFoldDB" id="A0A397TZH9"/>
<sequence>MMRDSINKALKQWRHINDDNRKSLVVYGFTQDANFKIKQSKLKKAEETVIKLHSADIINKRRLITNENRPNLNMNRTPP</sequence>
<evidence type="ECO:0000313" key="2">
    <source>
        <dbReference type="Proteomes" id="UP000266673"/>
    </source>
</evidence>
<dbReference type="Proteomes" id="UP000266673">
    <property type="component" value="Unassembled WGS sequence"/>
</dbReference>
<organism evidence="1 2">
    <name type="scientific">Gigaspora rosea</name>
    <dbReference type="NCBI Taxonomy" id="44941"/>
    <lineage>
        <taxon>Eukaryota</taxon>
        <taxon>Fungi</taxon>
        <taxon>Fungi incertae sedis</taxon>
        <taxon>Mucoromycota</taxon>
        <taxon>Glomeromycotina</taxon>
        <taxon>Glomeromycetes</taxon>
        <taxon>Diversisporales</taxon>
        <taxon>Gigasporaceae</taxon>
        <taxon>Gigaspora</taxon>
    </lineage>
</organism>
<evidence type="ECO:0000313" key="1">
    <source>
        <dbReference type="EMBL" id="RIB01889.1"/>
    </source>
</evidence>
<proteinExistence type="predicted"/>
<keyword evidence="2" id="KW-1185">Reference proteome</keyword>
<accession>A0A397TZH9</accession>
<protein>
    <submittedName>
        <fullName evidence="1">Uncharacterized protein</fullName>
    </submittedName>
</protein>